<dbReference type="SFLD" id="SFLDS00019">
    <property type="entry name" value="Glutathione_Transferase_(cytos"/>
    <property type="match status" value="1"/>
</dbReference>
<evidence type="ECO:0000259" key="1">
    <source>
        <dbReference type="PROSITE" id="PS50404"/>
    </source>
</evidence>
<dbReference type="PROSITE" id="PS50405">
    <property type="entry name" value="GST_CTER"/>
    <property type="match status" value="1"/>
</dbReference>
<dbReference type="Gene3D" id="3.40.30.10">
    <property type="entry name" value="Glutaredoxin"/>
    <property type="match status" value="1"/>
</dbReference>
<dbReference type="CDD" id="cd03051">
    <property type="entry name" value="GST_N_GTT2_like"/>
    <property type="match status" value="1"/>
</dbReference>
<dbReference type="InterPro" id="IPR036249">
    <property type="entry name" value="Thioredoxin-like_sf"/>
</dbReference>
<dbReference type="InterPro" id="IPR036282">
    <property type="entry name" value="Glutathione-S-Trfase_C_sf"/>
</dbReference>
<dbReference type="AlphaFoldDB" id="A0A367PEE5"/>
<reference evidence="3 4" key="1">
    <citation type="submission" date="2018-04" db="EMBL/GenBank/DDBJ databases">
        <title>Cupriavidus necator CR12 genome sequencing and assembly.</title>
        <authorList>
            <person name="Ben Fekih I."/>
            <person name="Mazhar H.S."/>
            <person name="Bello S.K."/>
            <person name="Rensing C."/>
        </authorList>
    </citation>
    <scope>NUCLEOTIDE SEQUENCE [LARGE SCALE GENOMIC DNA]</scope>
    <source>
        <strain evidence="3 4">CR12</strain>
    </source>
</reference>
<dbReference type="InterPro" id="IPR040079">
    <property type="entry name" value="Glutathione_S-Trfase"/>
</dbReference>
<dbReference type="PROSITE" id="PS50404">
    <property type="entry name" value="GST_NTER"/>
    <property type="match status" value="1"/>
</dbReference>
<feature type="domain" description="GST C-terminal" evidence="2">
    <location>
        <begin position="86"/>
        <end position="240"/>
    </location>
</feature>
<organism evidence="3 4">
    <name type="scientific">Cupriavidus necator</name>
    <name type="common">Alcaligenes eutrophus</name>
    <name type="synonym">Ralstonia eutropha</name>
    <dbReference type="NCBI Taxonomy" id="106590"/>
    <lineage>
        <taxon>Bacteria</taxon>
        <taxon>Pseudomonadati</taxon>
        <taxon>Pseudomonadota</taxon>
        <taxon>Betaproteobacteria</taxon>
        <taxon>Burkholderiales</taxon>
        <taxon>Burkholderiaceae</taxon>
        <taxon>Cupriavidus</taxon>
    </lineage>
</organism>
<feature type="domain" description="GST N-terminal" evidence="1">
    <location>
        <begin position="1"/>
        <end position="81"/>
    </location>
</feature>
<dbReference type="InterPro" id="IPR004046">
    <property type="entry name" value="GST_C"/>
</dbReference>
<dbReference type="InterPro" id="IPR050983">
    <property type="entry name" value="GST_Omega/HSP26"/>
</dbReference>
<dbReference type="RefSeq" id="WP_114133925.1">
    <property type="nucleotide sequence ID" value="NZ_CP068435.1"/>
</dbReference>
<dbReference type="SUPFAM" id="SSF52833">
    <property type="entry name" value="Thioredoxin-like"/>
    <property type="match status" value="1"/>
</dbReference>
<name>A0A367PEE5_CUPNE</name>
<comment type="caution">
    <text evidence="3">The sequence shown here is derived from an EMBL/GenBank/DDBJ whole genome shotgun (WGS) entry which is preliminary data.</text>
</comment>
<dbReference type="Proteomes" id="UP000253501">
    <property type="component" value="Unassembled WGS sequence"/>
</dbReference>
<dbReference type="EMBL" id="QDHA01000055">
    <property type="protein sequence ID" value="RCJ06242.1"/>
    <property type="molecule type" value="Genomic_DNA"/>
</dbReference>
<dbReference type="SUPFAM" id="SSF47616">
    <property type="entry name" value="GST C-terminal domain-like"/>
    <property type="match status" value="1"/>
</dbReference>
<dbReference type="GO" id="GO:0016740">
    <property type="term" value="F:transferase activity"/>
    <property type="evidence" value="ECO:0007669"/>
    <property type="project" value="UniProtKB-KW"/>
</dbReference>
<dbReference type="PANTHER" id="PTHR43968">
    <property type="match status" value="1"/>
</dbReference>
<keyword evidence="3" id="KW-0808">Transferase</keyword>
<dbReference type="Pfam" id="PF13409">
    <property type="entry name" value="GST_N_2"/>
    <property type="match status" value="1"/>
</dbReference>
<evidence type="ECO:0000313" key="3">
    <source>
        <dbReference type="EMBL" id="RCJ06242.1"/>
    </source>
</evidence>
<gene>
    <name evidence="3" type="ORF">DDK22_22930</name>
</gene>
<dbReference type="SFLD" id="SFLDG00358">
    <property type="entry name" value="Main_(cytGST)"/>
    <property type="match status" value="1"/>
</dbReference>
<dbReference type="Pfam" id="PF00043">
    <property type="entry name" value="GST_C"/>
    <property type="match status" value="1"/>
</dbReference>
<accession>A0A367PEE5</accession>
<dbReference type="GO" id="GO:0005737">
    <property type="term" value="C:cytoplasm"/>
    <property type="evidence" value="ECO:0007669"/>
    <property type="project" value="TreeGrafter"/>
</dbReference>
<sequence>MKLFHGWLSSASRRVRLCLAEKGIDYDSVPVDMAAQEHHTPAFLAMNPNGVVPALALDDGRFLHESATICEYLDEIRPSPPLRPADPYQRAVMRNFVRWTDEKSLPNLLILNWSLALQPVAAQWSDAALAERLARIPTAERREAWLRIARKPYTDAEKRSALDGLLLLVPKMEAMLADGDWLLGARYTLADIAAIPFIARIAELAPEVLSAAPAVAAWWQRVQARPAFALAQLERFDSALARRGAQQAGAQ</sequence>
<dbReference type="Gene3D" id="1.20.1050.10">
    <property type="match status" value="1"/>
</dbReference>
<dbReference type="PANTHER" id="PTHR43968:SF6">
    <property type="entry name" value="GLUTATHIONE S-TRANSFERASE OMEGA"/>
    <property type="match status" value="1"/>
</dbReference>
<dbReference type="InterPro" id="IPR010987">
    <property type="entry name" value="Glutathione-S-Trfase_C-like"/>
</dbReference>
<evidence type="ECO:0000259" key="2">
    <source>
        <dbReference type="PROSITE" id="PS50405"/>
    </source>
</evidence>
<proteinExistence type="predicted"/>
<dbReference type="InterPro" id="IPR004045">
    <property type="entry name" value="Glutathione_S-Trfase_N"/>
</dbReference>
<protein>
    <submittedName>
        <fullName evidence="3">Glutathione S-transferase family protein</fullName>
    </submittedName>
</protein>
<evidence type="ECO:0000313" key="4">
    <source>
        <dbReference type="Proteomes" id="UP000253501"/>
    </source>
</evidence>
<dbReference type="InterPro" id="IPR034345">
    <property type="entry name" value="Gtt2-like_N"/>
</dbReference>